<dbReference type="Gene3D" id="3.40.50.620">
    <property type="entry name" value="HUPs"/>
    <property type="match status" value="2"/>
</dbReference>
<evidence type="ECO:0000313" key="4">
    <source>
        <dbReference type="Proteomes" id="UP000186218"/>
    </source>
</evidence>
<feature type="domain" description="UspA" evidence="2">
    <location>
        <begin position="159"/>
        <end position="296"/>
    </location>
</feature>
<dbReference type="PANTHER" id="PTHR46268">
    <property type="entry name" value="STRESS RESPONSE PROTEIN NHAX"/>
    <property type="match status" value="1"/>
</dbReference>
<evidence type="ECO:0000259" key="2">
    <source>
        <dbReference type="Pfam" id="PF00582"/>
    </source>
</evidence>
<sequence length="298" mass="30999">MSTETSPPLPTQRITVGYLATTTGADGVELGVTLARATGAALDLVCVVREEEPDGNPGRGGYQELLISRAEEWLRSGAERVPDDVEVATHVPIAESFAEGLIDFATTHDARVIVVGGTSDGLLGRHTLGSISSELVHCSPVPVALAPRGYTDPRPGLTTVTVAVPTTARSDNPLSFALGLAGHGGASLRLVSLVSLDDHPTDHDSAKEVRARHVSAARTNLERATDALSAEVESPEIESVVADGDTLEEAMASLRWGPGDLLALGSGRLGAERRVFLGSTAARILKVTTAPIVVVPKS</sequence>
<dbReference type="Pfam" id="PF00582">
    <property type="entry name" value="Usp"/>
    <property type="match status" value="2"/>
</dbReference>
<dbReference type="AlphaFoldDB" id="A0A1N7DWV3"/>
<gene>
    <name evidence="3" type="ORF">SAMN05445060_0979</name>
</gene>
<dbReference type="EMBL" id="FTNT01000002">
    <property type="protein sequence ID" value="SIR80303.1"/>
    <property type="molecule type" value="Genomic_DNA"/>
</dbReference>
<dbReference type="CDD" id="cd00293">
    <property type="entry name" value="USP-like"/>
    <property type="match status" value="2"/>
</dbReference>
<organism evidence="3 4">
    <name type="scientific">Williamsia sterculiae</name>
    <dbReference type="NCBI Taxonomy" id="1344003"/>
    <lineage>
        <taxon>Bacteria</taxon>
        <taxon>Bacillati</taxon>
        <taxon>Actinomycetota</taxon>
        <taxon>Actinomycetes</taxon>
        <taxon>Mycobacteriales</taxon>
        <taxon>Nocardiaceae</taxon>
        <taxon>Williamsia</taxon>
    </lineage>
</organism>
<dbReference type="RefSeq" id="WP_076477027.1">
    <property type="nucleotide sequence ID" value="NZ_FTNT01000002.1"/>
</dbReference>
<dbReference type="Proteomes" id="UP000186218">
    <property type="component" value="Unassembled WGS sequence"/>
</dbReference>
<comment type="similarity">
    <text evidence="1">Belongs to the universal stress protein A family.</text>
</comment>
<reference evidence="3 4" key="1">
    <citation type="submission" date="2017-01" db="EMBL/GenBank/DDBJ databases">
        <authorList>
            <person name="Mah S.A."/>
            <person name="Swanson W.J."/>
            <person name="Moy G.W."/>
            <person name="Vacquier V.D."/>
        </authorList>
    </citation>
    <scope>NUCLEOTIDE SEQUENCE [LARGE SCALE GENOMIC DNA]</scope>
    <source>
        <strain evidence="3 4">CPCC 203464</strain>
    </source>
</reference>
<accession>A0A1N7DWV3</accession>
<proteinExistence type="inferred from homology"/>
<dbReference type="OrthoDB" id="5242641at2"/>
<dbReference type="PANTHER" id="PTHR46268:SF6">
    <property type="entry name" value="UNIVERSAL STRESS PROTEIN UP12"/>
    <property type="match status" value="1"/>
</dbReference>
<dbReference type="InterPro" id="IPR014729">
    <property type="entry name" value="Rossmann-like_a/b/a_fold"/>
</dbReference>
<name>A0A1N7DWV3_9NOCA</name>
<protein>
    <submittedName>
        <fullName evidence="3">Nucleotide-binding universal stress protein, UspA family</fullName>
    </submittedName>
</protein>
<evidence type="ECO:0000313" key="3">
    <source>
        <dbReference type="EMBL" id="SIR80303.1"/>
    </source>
</evidence>
<keyword evidence="4" id="KW-1185">Reference proteome</keyword>
<dbReference type="InterPro" id="IPR006016">
    <property type="entry name" value="UspA"/>
</dbReference>
<evidence type="ECO:0000256" key="1">
    <source>
        <dbReference type="ARBA" id="ARBA00008791"/>
    </source>
</evidence>
<dbReference type="STRING" id="1344003.SAMN05445060_0979"/>
<feature type="domain" description="UspA" evidence="2">
    <location>
        <begin position="12"/>
        <end position="146"/>
    </location>
</feature>
<dbReference type="SUPFAM" id="SSF52402">
    <property type="entry name" value="Adenine nucleotide alpha hydrolases-like"/>
    <property type="match status" value="2"/>
</dbReference>